<dbReference type="GO" id="GO:0004252">
    <property type="term" value="F:serine-type endopeptidase activity"/>
    <property type="evidence" value="ECO:0007669"/>
    <property type="project" value="InterPro"/>
</dbReference>
<feature type="transmembrane region" description="Helical" evidence="1">
    <location>
        <begin position="467"/>
        <end position="488"/>
    </location>
</feature>
<dbReference type="GO" id="GO:0006508">
    <property type="term" value="P:proteolysis"/>
    <property type="evidence" value="ECO:0007669"/>
    <property type="project" value="InterPro"/>
</dbReference>
<keyword evidence="1" id="KW-1133">Transmembrane helix</keyword>
<evidence type="ECO:0000313" key="3">
    <source>
        <dbReference type="EMBL" id="KAJ2685261.1"/>
    </source>
</evidence>
<keyword evidence="4" id="KW-1185">Reference proteome</keyword>
<dbReference type="Pfam" id="PF00089">
    <property type="entry name" value="Trypsin"/>
    <property type="match status" value="1"/>
</dbReference>
<keyword evidence="1" id="KW-0472">Membrane</keyword>
<dbReference type="EMBL" id="JANBTX010000162">
    <property type="protein sequence ID" value="KAJ2685261.1"/>
    <property type="molecule type" value="Genomic_DNA"/>
</dbReference>
<gene>
    <name evidence="3" type="ORF">IWW39_004388</name>
</gene>
<evidence type="ECO:0000259" key="2">
    <source>
        <dbReference type="Pfam" id="PF00089"/>
    </source>
</evidence>
<evidence type="ECO:0000313" key="4">
    <source>
        <dbReference type="Proteomes" id="UP001151516"/>
    </source>
</evidence>
<sequence>MSGILIVDGRETMCGVVMLNEMYGVVAANCVTLAGTKEPNMNKAYQVVASQDGNKMFGTIEVSKFTVHPGYNAATYANNIAIAYFHTNGATFGSVVADRPNDWSELYFVHHRLASVARTAWSTPLIKIANPAEGVDSGCAANNRLYAGNNGDFLCSTLTVPWHINPSCVAPYNVVHGALNSVSAVAAIYSHTAIPEKKAFCSGTKVYNYYTILQRYISWIATTTGKSPGVLHNTGPDYVPHMDSDFTMHNPTNELIEGVNVLAGYTDEEAATGGAKAASNELGPIKANPNANNEPVEGLPELIGGRPNFPPPDTVTMMSVQISVETQVATVVQTITPSTTPTSMAPVEPQTIIVTVSPTPISSPTAVPGPTVTITATVTMSAMHTVTAPPSTVYITLPPAINNNVVVGGNGSGQTATKEVTITAPTTVVVLATPSTSSTFAGQESLAPNVTVGEPVSKPVDKNSTPFYAIIGILCALLVALLVAYFIWRKRRQNAAGYGGDDMSRVRKWWLFGGGASGQDTYNPNAYPRSYSQLSQPMSKQPMAY</sequence>
<dbReference type="InterPro" id="IPR001254">
    <property type="entry name" value="Trypsin_dom"/>
</dbReference>
<dbReference type="AlphaFoldDB" id="A0A9W8GH83"/>
<dbReference type="OrthoDB" id="5565075at2759"/>
<name>A0A9W8GH83_9FUNG</name>
<feature type="domain" description="Peptidase S1" evidence="2">
    <location>
        <begin position="11"/>
        <end position="85"/>
    </location>
</feature>
<dbReference type="InterPro" id="IPR043504">
    <property type="entry name" value="Peptidase_S1_PA_chymotrypsin"/>
</dbReference>
<accession>A0A9W8GH83</accession>
<dbReference type="SUPFAM" id="SSF50494">
    <property type="entry name" value="Trypsin-like serine proteases"/>
    <property type="match status" value="1"/>
</dbReference>
<evidence type="ECO:0000256" key="1">
    <source>
        <dbReference type="SAM" id="Phobius"/>
    </source>
</evidence>
<reference evidence="3" key="1">
    <citation type="submission" date="2022-07" db="EMBL/GenBank/DDBJ databases">
        <title>Phylogenomic reconstructions and comparative analyses of Kickxellomycotina fungi.</title>
        <authorList>
            <person name="Reynolds N.K."/>
            <person name="Stajich J.E."/>
            <person name="Barry K."/>
            <person name="Grigoriev I.V."/>
            <person name="Crous P."/>
            <person name="Smith M.E."/>
        </authorList>
    </citation>
    <scope>NUCLEOTIDE SEQUENCE</scope>
    <source>
        <strain evidence="3">CBS 109367</strain>
    </source>
</reference>
<dbReference type="InterPro" id="IPR009003">
    <property type="entry name" value="Peptidase_S1_PA"/>
</dbReference>
<comment type="caution">
    <text evidence="3">The sequence shown here is derived from an EMBL/GenBank/DDBJ whole genome shotgun (WGS) entry which is preliminary data.</text>
</comment>
<dbReference type="Proteomes" id="UP001151516">
    <property type="component" value="Unassembled WGS sequence"/>
</dbReference>
<protein>
    <recommendedName>
        <fullName evidence="2">Peptidase S1 domain-containing protein</fullName>
    </recommendedName>
</protein>
<dbReference type="Gene3D" id="2.40.10.10">
    <property type="entry name" value="Trypsin-like serine proteases"/>
    <property type="match status" value="1"/>
</dbReference>
<keyword evidence="1" id="KW-0812">Transmembrane</keyword>
<proteinExistence type="predicted"/>
<organism evidence="3 4">
    <name type="scientific">Coemansia spiralis</name>
    <dbReference type="NCBI Taxonomy" id="417178"/>
    <lineage>
        <taxon>Eukaryota</taxon>
        <taxon>Fungi</taxon>
        <taxon>Fungi incertae sedis</taxon>
        <taxon>Zoopagomycota</taxon>
        <taxon>Kickxellomycotina</taxon>
        <taxon>Kickxellomycetes</taxon>
        <taxon>Kickxellales</taxon>
        <taxon>Kickxellaceae</taxon>
        <taxon>Coemansia</taxon>
    </lineage>
</organism>